<evidence type="ECO:0000313" key="2">
    <source>
        <dbReference type="Proteomes" id="UP000030671"/>
    </source>
</evidence>
<proteinExistence type="predicted"/>
<dbReference type="AlphaFoldDB" id="W4KBX4"/>
<reference evidence="1 2" key="1">
    <citation type="journal article" date="2012" name="New Phytol.">
        <title>Insight into trade-off between wood decay and parasitism from the genome of a fungal forest pathogen.</title>
        <authorList>
            <person name="Olson A."/>
            <person name="Aerts A."/>
            <person name="Asiegbu F."/>
            <person name="Belbahri L."/>
            <person name="Bouzid O."/>
            <person name="Broberg A."/>
            <person name="Canback B."/>
            <person name="Coutinho P.M."/>
            <person name="Cullen D."/>
            <person name="Dalman K."/>
            <person name="Deflorio G."/>
            <person name="van Diepen L.T."/>
            <person name="Dunand C."/>
            <person name="Duplessis S."/>
            <person name="Durling M."/>
            <person name="Gonthier P."/>
            <person name="Grimwood J."/>
            <person name="Fossdal C.G."/>
            <person name="Hansson D."/>
            <person name="Henrissat B."/>
            <person name="Hietala A."/>
            <person name="Himmelstrand K."/>
            <person name="Hoffmeister D."/>
            <person name="Hogberg N."/>
            <person name="James T.Y."/>
            <person name="Karlsson M."/>
            <person name="Kohler A."/>
            <person name="Kues U."/>
            <person name="Lee Y.H."/>
            <person name="Lin Y.C."/>
            <person name="Lind M."/>
            <person name="Lindquist E."/>
            <person name="Lombard V."/>
            <person name="Lucas S."/>
            <person name="Lunden K."/>
            <person name="Morin E."/>
            <person name="Murat C."/>
            <person name="Park J."/>
            <person name="Raffaello T."/>
            <person name="Rouze P."/>
            <person name="Salamov A."/>
            <person name="Schmutz J."/>
            <person name="Solheim H."/>
            <person name="Stahlberg J."/>
            <person name="Velez H."/>
            <person name="de Vries R.P."/>
            <person name="Wiebenga A."/>
            <person name="Woodward S."/>
            <person name="Yakovlev I."/>
            <person name="Garbelotto M."/>
            <person name="Martin F."/>
            <person name="Grigoriev I.V."/>
            <person name="Stenlid J."/>
        </authorList>
    </citation>
    <scope>NUCLEOTIDE SEQUENCE [LARGE SCALE GENOMIC DNA]</scope>
    <source>
        <strain evidence="1 2">TC 32-1</strain>
    </source>
</reference>
<dbReference type="GeneID" id="20666659"/>
<protein>
    <submittedName>
        <fullName evidence="1">Uncharacterized protein</fullName>
    </submittedName>
</protein>
<accession>W4KBX4</accession>
<dbReference type="Proteomes" id="UP000030671">
    <property type="component" value="Unassembled WGS sequence"/>
</dbReference>
<evidence type="ECO:0000313" key="1">
    <source>
        <dbReference type="EMBL" id="ETW82825.1"/>
    </source>
</evidence>
<dbReference type="KEGG" id="hir:HETIRDRAFT_119547"/>
<dbReference type="InParanoid" id="W4KBX4"/>
<organism evidence="1 2">
    <name type="scientific">Heterobasidion irregulare (strain TC 32-1)</name>
    <dbReference type="NCBI Taxonomy" id="747525"/>
    <lineage>
        <taxon>Eukaryota</taxon>
        <taxon>Fungi</taxon>
        <taxon>Dikarya</taxon>
        <taxon>Basidiomycota</taxon>
        <taxon>Agaricomycotina</taxon>
        <taxon>Agaricomycetes</taxon>
        <taxon>Russulales</taxon>
        <taxon>Bondarzewiaceae</taxon>
        <taxon>Heterobasidion</taxon>
        <taxon>Heterobasidion annosum species complex</taxon>
    </lineage>
</organism>
<keyword evidence="2" id="KW-1185">Reference proteome</keyword>
<dbReference type="RefSeq" id="XP_009545142.1">
    <property type="nucleotide sequence ID" value="XM_009546847.1"/>
</dbReference>
<name>W4KBX4_HETIT</name>
<gene>
    <name evidence="1" type="ORF">HETIRDRAFT_119547</name>
</gene>
<sequence>MSNRCQALAIREDKKPCDPSAAKCPLRGCMLISTPSIAVLHIRINDGLDMGANYQATKVGKVQLAFLQGDGMPGNKYSPSTQEILKDPVSECKACFMSENLKFRVVQYQTAALNESDAGMAMVENEDIMGLANLAKPPEAFGDWGSYSIETFAFVIGVGIGWAVAYKFKIQVPNADKVYFEQLEGVKEAVEFKLGLRES</sequence>
<dbReference type="EMBL" id="KI925457">
    <property type="protein sequence ID" value="ETW82825.1"/>
    <property type="molecule type" value="Genomic_DNA"/>
</dbReference>
<dbReference type="HOGENOM" id="CLU_1372361_0_0_1"/>